<name>A0A7W5CCX3_9BACL</name>
<feature type="active site" evidence="5">
    <location>
        <position position="93"/>
    </location>
</feature>
<dbReference type="EMBL" id="JACHXW010000023">
    <property type="protein sequence ID" value="MBB3155302.1"/>
    <property type="molecule type" value="Genomic_DNA"/>
</dbReference>
<comment type="similarity">
    <text evidence="2 6">Belongs to the peptidase S26 family.</text>
</comment>
<dbReference type="Gene3D" id="2.10.109.10">
    <property type="entry name" value="Umud Fragment, subunit A"/>
    <property type="match status" value="1"/>
</dbReference>
<evidence type="ECO:0000256" key="3">
    <source>
        <dbReference type="ARBA" id="ARBA00022670"/>
    </source>
</evidence>
<sequence>MAEELEVLDSKAGMPQKKQGVWSWVRLLLIVGILFVVLNNLTGLMKVSGNSMNPTLQSGNVLFINKLALFLGVPKYGDIVIINEDRLGYSLVKRVIAVEGDKVAIAEGVTYVNGLPLLESYTYGQSEDMEEVVIGVDELFVAGDNRTLGESLDSRDPELGPIHFRDIKGYAAFSLWPMHTLAKPLKL</sequence>
<evidence type="ECO:0000256" key="5">
    <source>
        <dbReference type="PIRSR" id="PIRSR600223-1"/>
    </source>
</evidence>
<dbReference type="PANTHER" id="PTHR43390">
    <property type="entry name" value="SIGNAL PEPTIDASE I"/>
    <property type="match status" value="1"/>
</dbReference>
<dbReference type="Proteomes" id="UP000518605">
    <property type="component" value="Unassembled WGS sequence"/>
</dbReference>
<comment type="catalytic activity">
    <reaction evidence="6">
        <text>Cleavage of hydrophobic, N-terminal signal or leader sequences from secreted and periplasmic proteins.</text>
        <dbReference type="EC" id="3.4.21.89"/>
    </reaction>
</comment>
<evidence type="ECO:0000256" key="6">
    <source>
        <dbReference type="RuleBase" id="RU362042"/>
    </source>
</evidence>
<dbReference type="InterPro" id="IPR019756">
    <property type="entry name" value="Pept_S26A_signal_pept_1_Ser-AS"/>
</dbReference>
<dbReference type="SUPFAM" id="SSF51306">
    <property type="entry name" value="LexA/Signal peptidase"/>
    <property type="match status" value="1"/>
</dbReference>
<reference evidence="8 9" key="1">
    <citation type="submission" date="2020-08" db="EMBL/GenBank/DDBJ databases">
        <title>Genomic Encyclopedia of Type Strains, Phase III (KMG-III): the genomes of soil and plant-associated and newly described type strains.</title>
        <authorList>
            <person name="Whitman W."/>
        </authorList>
    </citation>
    <scope>NUCLEOTIDE SEQUENCE [LARGE SCALE GENOMIC DNA]</scope>
    <source>
        <strain evidence="8 9">CECT 8234</strain>
    </source>
</reference>
<organism evidence="8 9">
    <name type="scientific">Paenibacillus endophyticus</name>
    <dbReference type="NCBI Taxonomy" id="1294268"/>
    <lineage>
        <taxon>Bacteria</taxon>
        <taxon>Bacillati</taxon>
        <taxon>Bacillota</taxon>
        <taxon>Bacilli</taxon>
        <taxon>Bacillales</taxon>
        <taxon>Paenibacillaceae</taxon>
        <taxon>Paenibacillus</taxon>
    </lineage>
</organism>
<keyword evidence="6" id="KW-0812">Transmembrane</keyword>
<dbReference type="Pfam" id="PF10502">
    <property type="entry name" value="Peptidase_S26"/>
    <property type="match status" value="1"/>
</dbReference>
<dbReference type="CDD" id="cd06530">
    <property type="entry name" value="S26_SPase_I"/>
    <property type="match status" value="1"/>
</dbReference>
<keyword evidence="6" id="KW-1133">Transmembrane helix</keyword>
<comment type="subcellular location">
    <subcellularLocation>
        <location evidence="1">Cell membrane</location>
        <topology evidence="1">Single-pass type II membrane protein</topology>
    </subcellularLocation>
    <subcellularLocation>
        <location evidence="6">Membrane</location>
        <topology evidence="6">Single-pass type II membrane protein</topology>
    </subcellularLocation>
</comment>
<evidence type="ECO:0000313" key="9">
    <source>
        <dbReference type="Proteomes" id="UP000518605"/>
    </source>
</evidence>
<gene>
    <name evidence="8" type="ORF">FHS16_005410</name>
</gene>
<dbReference type="PANTHER" id="PTHR43390:SF1">
    <property type="entry name" value="CHLOROPLAST PROCESSING PEPTIDASE"/>
    <property type="match status" value="1"/>
</dbReference>
<keyword evidence="3 6" id="KW-0645">Protease</keyword>
<dbReference type="InterPro" id="IPR019533">
    <property type="entry name" value="Peptidase_S26"/>
</dbReference>
<accession>A0A7W5CCX3</accession>
<dbReference type="GO" id="GO:0004252">
    <property type="term" value="F:serine-type endopeptidase activity"/>
    <property type="evidence" value="ECO:0007669"/>
    <property type="project" value="InterPro"/>
</dbReference>
<dbReference type="RefSeq" id="WP_183569866.1">
    <property type="nucleotide sequence ID" value="NZ_CBCSLB010000021.1"/>
</dbReference>
<protein>
    <recommendedName>
        <fullName evidence="6">Signal peptidase I</fullName>
        <ecNumber evidence="6">3.4.21.89</ecNumber>
    </recommendedName>
</protein>
<dbReference type="PROSITE" id="PS00501">
    <property type="entry name" value="SPASE_I_1"/>
    <property type="match status" value="1"/>
</dbReference>
<feature type="active site" evidence="5">
    <location>
        <position position="51"/>
    </location>
</feature>
<dbReference type="InterPro" id="IPR000223">
    <property type="entry name" value="Pept_S26A_signal_pept_1"/>
</dbReference>
<proteinExistence type="inferred from homology"/>
<dbReference type="InterPro" id="IPR036286">
    <property type="entry name" value="LexA/Signal_pep-like_sf"/>
</dbReference>
<evidence type="ECO:0000256" key="1">
    <source>
        <dbReference type="ARBA" id="ARBA00004401"/>
    </source>
</evidence>
<feature type="domain" description="Peptidase S26" evidence="7">
    <location>
        <begin position="23"/>
        <end position="176"/>
    </location>
</feature>
<dbReference type="GO" id="GO:0009003">
    <property type="term" value="F:signal peptidase activity"/>
    <property type="evidence" value="ECO:0007669"/>
    <property type="project" value="UniProtKB-EC"/>
</dbReference>
<dbReference type="GO" id="GO:0005886">
    <property type="term" value="C:plasma membrane"/>
    <property type="evidence" value="ECO:0007669"/>
    <property type="project" value="UniProtKB-SubCell"/>
</dbReference>
<dbReference type="PRINTS" id="PR00727">
    <property type="entry name" value="LEADERPTASE"/>
</dbReference>
<keyword evidence="6" id="KW-0472">Membrane</keyword>
<feature type="transmembrane region" description="Helical" evidence="6">
    <location>
        <begin position="20"/>
        <end position="38"/>
    </location>
</feature>
<dbReference type="EC" id="3.4.21.89" evidence="6"/>
<evidence type="ECO:0000313" key="8">
    <source>
        <dbReference type="EMBL" id="MBB3155302.1"/>
    </source>
</evidence>
<evidence type="ECO:0000256" key="2">
    <source>
        <dbReference type="ARBA" id="ARBA00009370"/>
    </source>
</evidence>
<dbReference type="NCBIfam" id="TIGR02227">
    <property type="entry name" value="sigpep_I_bact"/>
    <property type="match status" value="1"/>
</dbReference>
<dbReference type="AlphaFoldDB" id="A0A7W5CCX3"/>
<evidence type="ECO:0000259" key="7">
    <source>
        <dbReference type="Pfam" id="PF10502"/>
    </source>
</evidence>
<dbReference type="GO" id="GO:0006465">
    <property type="term" value="P:signal peptide processing"/>
    <property type="evidence" value="ECO:0007669"/>
    <property type="project" value="InterPro"/>
</dbReference>
<keyword evidence="9" id="KW-1185">Reference proteome</keyword>
<keyword evidence="4 6" id="KW-0378">Hydrolase</keyword>
<comment type="caution">
    <text evidence="8">The sequence shown here is derived from an EMBL/GenBank/DDBJ whole genome shotgun (WGS) entry which is preliminary data.</text>
</comment>
<evidence type="ECO:0000256" key="4">
    <source>
        <dbReference type="ARBA" id="ARBA00022801"/>
    </source>
</evidence>